<dbReference type="Pfam" id="PF03886">
    <property type="entry name" value="ABC_trans_aux"/>
    <property type="match status" value="1"/>
</dbReference>
<proteinExistence type="predicted"/>
<protein>
    <submittedName>
        <fullName evidence="2">Cholesterol transport system auxiliary component</fullName>
    </submittedName>
</protein>
<dbReference type="Proteomes" id="UP000295509">
    <property type="component" value="Unassembled WGS sequence"/>
</dbReference>
<feature type="domain" description="ABC-type transport auxiliary lipoprotein component" evidence="1">
    <location>
        <begin position="46"/>
        <end position="200"/>
    </location>
</feature>
<evidence type="ECO:0000313" key="3">
    <source>
        <dbReference type="Proteomes" id="UP000295509"/>
    </source>
</evidence>
<comment type="caution">
    <text evidence="2">The sequence shown here is derived from an EMBL/GenBank/DDBJ whole genome shotgun (WGS) entry which is preliminary data.</text>
</comment>
<dbReference type="RefSeq" id="WP_134190695.1">
    <property type="nucleotide sequence ID" value="NZ_JBHLUW010000013.1"/>
</dbReference>
<dbReference type="PROSITE" id="PS51257">
    <property type="entry name" value="PROKAR_LIPOPROTEIN"/>
    <property type="match status" value="1"/>
</dbReference>
<accession>A0A4R8M0Y8</accession>
<evidence type="ECO:0000313" key="2">
    <source>
        <dbReference type="EMBL" id="TDY53536.1"/>
    </source>
</evidence>
<dbReference type="OrthoDB" id="5568302at2"/>
<reference evidence="2 3" key="1">
    <citation type="submission" date="2019-03" db="EMBL/GenBank/DDBJ databases">
        <title>Genomic Encyclopedia of Type Strains, Phase III (KMG-III): the genomes of soil and plant-associated and newly described type strains.</title>
        <authorList>
            <person name="Whitman W."/>
        </authorList>
    </citation>
    <scope>NUCLEOTIDE SEQUENCE [LARGE SCALE GENOMIC DNA]</scope>
    <source>
        <strain evidence="2 3">LMG 29544</strain>
    </source>
</reference>
<evidence type="ECO:0000259" key="1">
    <source>
        <dbReference type="Pfam" id="PF03886"/>
    </source>
</evidence>
<organism evidence="2 3">
    <name type="scientific">Paraburkholderia rhizosphaerae</name>
    <dbReference type="NCBI Taxonomy" id="480658"/>
    <lineage>
        <taxon>Bacteria</taxon>
        <taxon>Pseudomonadati</taxon>
        <taxon>Pseudomonadota</taxon>
        <taxon>Betaproteobacteria</taxon>
        <taxon>Burkholderiales</taxon>
        <taxon>Burkholderiaceae</taxon>
        <taxon>Paraburkholderia</taxon>
    </lineage>
</organism>
<dbReference type="EMBL" id="SORE01000003">
    <property type="protein sequence ID" value="TDY53536.1"/>
    <property type="molecule type" value="Genomic_DNA"/>
</dbReference>
<dbReference type="InterPro" id="IPR005586">
    <property type="entry name" value="ABC_trans_aux"/>
</dbReference>
<gene>
    <name evidence="2" type="ORF">BX592_103349</name>
</gene>
<dbReference type="SUPFAM" id="SSF159594">
    <property type="entry name" value="XCC0632-like"/>
    <property type="match status" value="1"/>
</dbReference>
<keyword evidence="3" id="KW-1185">Reference proteome</keyword>
<name>A0A4R8M0Y8_9BURK</name>
<sequence>MSRTINRLIPSGALLVPVLTVAFAVATLLGGCASSSSQAMSEVRYDLGPPAPVPNAGPLPAIKMLDVTAPETLGSDRLIYRLSFADAQRTAAYANSHWTMPPAQLLTQRLRNALSARGTVLSGGDGVRAPVLRVDLEQFEQDFDAQAQSHGAVTARATLSFQGKVIGQHTFVARVPASTPDAAGGARAIAAATDDIVSQITAWLGVQAVVAAQ</sequence>
<dbReference type="Gene3D" id="3.40.50.10610">
    <property type="entry name" value="ABC-type transport auxiliary lipoprotein component"/>
    <property type="match status" value="1"/>
</dbReference>
<dbReference type="AlphaFoldDB" id="A0A4R8M0Y8"/>